<accession>A0ABT9CJX6</accession>
<evidence type="ECO:0000313" key="3">
    <source>
        <dbReference type="Proteomes" id="UP001240171"/>
    </source>
</evidence>
<comment type="caution">
    <text evidence="2">The sequence shown here is derived from an EMBL/GenBank/DDBJ whole genome shotgun (WGS) entry which is preliminary data.</text>
</comment>
<gene>
    <name evidence="2" type="ORF">Q5741_16235</name>
</gene>
<reference evidence="2 3" key="1">
    <citation type="submission" date="2023-07" db="EMBL/GenBank/DDBJ databases">
        <title>Paenibacillus sp. JX-17 nov. isolated from soil.</title>
        <authorList>
            <person name="Wan Y."/>
            <person name="Liu B."/>
        </authorList>
    </citation>
    <scope>NUCLEOTIDE SEQUENCE [LARGE SCALE GENOMIC DNA]</scope>
    <source>
        <strain evidence="2 3">JX-17</strain>
    </source>
</reference>
<dbReference type="RefSeq" id="WP_305025181.1">
    <property type="nucleotide sequence ID" value="NZ_JAUQTB010000011.1"/>
</dbReference>
<feature type="compositionally biased region" description="Basic and acidic residues" evidence="1">
    <location>
        <begin position="7"/>
        <end position="22"/>
    </location>
</feature>
<proteinExistence type="predicted"/>
<evidence type="ECO:0000313" key="2">
    <source>
        <dbReference type="EMBL" id="MDO7907961.1"/>
    </source>
</evidence>
<evidence type="ECO:0000256" key="1">
    <source>
        <dbReference type="SAM" id="MobiDB-lite"/>
    </source>
</evidence>
<name>A0ABT9CJX6_9BACL</name>
<sequence>MANTRGENPERDQYFEKRAGTDEARYHVVPHDDKGWAVKEEGKDEPLLTTGDRKEAMDEAKRRAEEAGTMAIIHNEHGRIEDQINYQDNQ</sequence>
<dbReference type="Proteomes" id="UP001240171">
    <property type="component" value="Unassembled WGS sequence"/>
</dbReference>
<keyword evidence="3" id="KW-1185">Reference proteome</keyword>
<dbReference type="InterPro" id="IPR018691">
    <property type="entry name" value="DUF2188"/>
</dbReference>
<dbReference type="EMBL" id="JAUQTB010000011">
    <property type="protein sequence ID" value="MDO7907961.1"/>
    <property type="molecule type" value="Genomic_DNA"/>
</dbReference>
<feature type="region of interest" description="Disordered" evidence="1">
    <location>
        <begin position="1"/>
        <end position="22"/>
    </location>
</feature>
<protein>
    <submittedName>
        <fullName evidence="2">DUF2188 domain-containing protein</fullName>
    </submittedName>
</protein>
<dbReference type="Pfam" id="PF09954">
    <property type="entry name" value="DUF2188"/>
    <property type="match status" value="1"/>
</dbReference>
<organism evidence="2 3">
    <name type="scientific">Paenibacillus lacisoli</name>
    <dbReference type="NCBI Taxonomy" id="3064525"/>
    <lineage>
        <taxon>Bacteria</taxon>
        <taxon>Bacillati</taxon>
        <taxon>Bacillota</taxon>
        <taxon>Bacilli</taxon>
        <taxon>Bacillales</taxon>
        <taxon>Paenibacillaceae</taxon>
        <taxon>Paenibacillus</taxon>
    </lineage>
</organism>